<dbReference type="OrthoDB" id="48232at2759"/>
<keyword evidence="3" id="KW-0813">Transport</keyword>
<keyword evidence="7 9" id="KW-0472">Membrane</keyword>
<dbReference type="EMBL" id="CAKKNE010000001">
    <property type="protein sequence ID" value="CAH0365876.1"/>
    <property type="molecule type" value="Genomic_DNA"/>
</dbReference>
<dbReference type="PANTHER" id="PTHR41394:SF8">
    <property type="entry name" value="MAGNESIUM TRANSPORTER MGTE"/>
    <property type="match status" value="1"/>
</dbReference>
<evidence type="ECO:0000256" key="4">
    <source>
        <dbReference type="ARBA" id="ARBA00022692"/>
    </source>
</evidence>
<evidence type="ECO:0000313" key="11">
    <source>
        <dbReference type="EMBL" id="CAH0365876.1"/>
    </source>
</evidence>
<feature type="domain" description="SLC41A/MgtE integral membrane" evidence="10">
    <location>
        <begin position="106"/>
        <end position="230"/>
    </location>
</feature>
<dbReference type="InterPro" id="IPR006667">
    <property type="entry name" value="SLC41_membr_dom"/>
</dbReference>
<comment type="caution">
    <text evidence="11">The sequence shown here is derived from an EMBL/GenBank/DDBJ whole genome shotgun (WGS) entry which is preliminary data.</text>
</comment>
<dbReference type="AlphaFoldDB" id="A0A8J2WXT0"/>
<evidence type="ECO:0000313" key="12">
    <source>
        <dbReference type="Proteomes" id="UP000789595"/>
    </source>
</evidence>
<feature type="transmembrane region" description="Helical" evidence="9">
    <location>
        <begin position="174"/>
        <end position="200"/>
    </location>
</feature>
<dbReference type="Proteomes" id="UP000789595">
    <property type="component" value="Unassembled WGS sequence"/>
</dbReference>
<evidence type="ECO:0000256" key="7">
    <source>
        <dbReference type="ARBA" id="ARBA00023136"/>
    </source>
</evidence>
<feature type="transmembrane region" description="Helical" evidence="9">
    <location>
        <begin position="104"/>
        <end position="126"/>
    </location>
</feature>
<keyword evidence="12" id="KW-1185">Reference proteome</keyword>
<dbReference type="Gene3D" id="1.10.357.20">
    <property type="entry name" value="SLC41 divalent cation transporters, integral membrane domain"/>
    <property type="match status" value="1"/>
</dbReference>
<protein>
    <recommendedName>
        <fullName evidence="10">SLC41A/MgtE integral membrane domain-containing protein</fullName>
    </recommendedName>
</protein>
<keyword evidence="6 9" id="KW-1133">Transmembrane helix</keyword>
<comment type="similarity">
    <text evidence="2">Belongs to the SLC41A transporter family.</text>
</comment>
<reference evidence="11" key="1">
    <citation type="submission" date="2021-11" db="EMBL/GenBank/DDBJ databases">
        <authorList>
            <consortium name="Genoscope - CEA"/>
            <person name="William W."/>
        </authorList>
    </citation>
    <scope>NUCLEOTIDE SEQUENCE</scope>
</reference>
<keyword evidence="5" id="KW-0460">Magnesium</keyword>
<evidence type="ECO:0000256" key="5">
    <source>
        <dbReference type="ARBA" id="ARBA00022842"/>
    </source>
</evidence>
<evidence type="ECO:0000256" key="1">
    <source>
        <dbReference type="ARBA" id="ARBA00004141"/>
    </source>
</evidence>
<gene>
    <name evidence="11" type="ORF">PECAL_1P23370</name>
</gene>
<dbReference type="GO" id="GO:0016020">
    <property type="term" value="C:membrane"/>
    <property type="evidence" value="ECO:0007669"/>
    <property type="project" value="UniProtKB-SubCell"/>
</dbReference>
<dbReference type="Pfam" id="PF01769">
    <property type="entry name" value="MgtE"/>
    <property type="match status" value="1"/>
</dbReference>
<evidence type="ECO:0000256" key="9">
    <source>
        <dbReference type="SAM" id="Phobius"/>
    </source>
</evidence>
<comment type="subcellular location">
    <subcellularLocation>
        <location evidence="1">Membrane</location>
        <topology evidence="1">Multi-pass membrane protein</topology>
    </subcellularLocation>
</comment>
<feature type="transmembrane region" description="Helical" evidence="9">
    <location>
        <begin position="147"/>
        <end position="168"/>
    </location>
</feature>
<sequence>MDDAAYREVAERALGYARVEFRDEIASLKRENAALKRKVGRKPRGGGSAAGHGPVVEDDPDSSSLLLAVKRARTLALFLLLLSCTTAILEGYEETLAAHVSLSFFVPFLIGHGGNCGGMSVGAVISAIARGDARTPTSKYRLALREILAGCAVAVQLAALAALAMYLTGFDRDLSTVVVAALAAITALGAVCGSVIPLALDWLGLDAATVAPPAVTTLIDALGIVIYLTVARAVLDVAPAAHAHADHAAEAAVAAAAAAASNVVEDVVKAAASAAEGVVEGVASEL</sequence>
<dbReference type="PANTHER" id="PTHR41394">
    <property type="entry name" value="MAGNESIUM TRANSPORTER MGTE"/>
    <property type="match status" value="1"/>
</dbReference>
<evidence type="ECO:0000259" key="10">
    <source>
        <dbReference type="Pfam" id="PF01769"/>
    </source>
</evidence>
<feature type="region of interest" description="Disordered" evidence="8">
    <location>
        <begin position="36"/>
        <end position="61"/>
    </location>
</feature>
<accession>A0A8J2WXT0</accession>
<evidence type="ECO:0000256" key="2">
    <source>
        <dbReference type="ARBA" id="ARBA00009749"/>
    </source>
</evidence>
<dbReference type="InterPro" id="IPR036739">
    <property type="entry name" value="SLC41_membr_dom_sf"/>
</dbReference>
<name>A0A8J2WXT0_9STRA</name>
<evidence type="ECO:0000256" key="8">
    <source>
        <dbReference type="SAM" id="MobiDB-lite"/>
    </source>
</evidence>
<keyword evidence="4 9" id="KW-0812">Transmembrane</keyword>
<proteinExistence type="inferred from homology"/>
<dbReference type="SUPFAM" id="SSF161093">
    <property type="entry name" value="MgtE membrane domain-like"/>
    <property type="match status" value="1"/>
</dbReference>
<evidence type="ECO:0000256" key="3">
    <source>
        <dbReference type="ARBA" id="ARBA00022448"/>
    </source>
</evidence>
<feature type="transmembrane region" description="Helical" evidence="9">
    <location>
        <begin position="74"/>
        <end position="92"/>
    </location>
</feature>
<organism evidence="11 12">
    <name type="scientific">Pelagomonas calceolata</name>
    <dbReference type="NCBI Taxonomy" id="35677"/>
    <lineage>
        <taxon>Eukaryota</taxon>
        <taxon>Sar</taxon>
        <taxon>Stramenopiles</taxon>
        <taxon>Ochrophyta</taxon>
        <taxon>Pelagophyceae</taxon>
        <taxon>Pelagomonadales</taxon>
        <taxon>Pelagomonadaceae</taxon>
        <taxon>Pelagomonas</taxon>
    </lineage>
</organism>
<dbReference type="GO" id="GO:0008324">
    <property type="term" value="F:monoatomic cation transmembrane transporter activity"/>
    <property type="evidence" value="ECO:0007669"/>
    <property type="project" value="InterPro"/>
</dbReference>
<evidence type="ECO:0000256" key="6">
    <source>
        <dbReference type="ARBA" id="ARBA00022989"/>
    </source>
</evidence>